<feature type="signal peptide" evidence="3">
    <location>
        <begin position="1"/>
        <end position="23"/>
    </location>
</feature>
<keyword evidence="1" id="KW-0106">Calcium</keyword>
<dbReference type="PROSITE" id="PS50222">
    <property type="entry name" value="EF_HAND_2"/>
    <property type="match status" value="1"/>
</dbReference>
<gene>
    <name evidence="6" type="primary">LOC111118097</name>
</gene>
<keyword evidence="5" id="KW-1185">Reference proteome</keyword>
<evidence type="ECO:0000313" key="6">
    <source>
        <dbReference type="RefSeq" id="XP_022313112.1"/>
    </source>
</evidence>
<dbReference type="RefSeq" id="XP_022313112.1">
    <property type="nucleotide sequence ID" value="XM_022457404.1"/>
</dbReference>
<dbReference type="AlphaFoldDB" id="A0A8B8CBH4"/>
<dbReference type="GeneID" id="111118097"/>
<feature type="region of interest" description="Disordered" evidence="2">
    <location>
        <begin position="140"/>
        <end position="160"/>
    </location>
</feature>
<feature type="chain" id="PRO_5034102888" evidence="3">
    <location>
        <begin position="24"/>
        <end position="160"/>
    </location>
</feature>
<dbReference type="Proteomes" id="UP000694844">
    <property type="component" value="Chromosome 2"/>
</dbReference>
<dbReference type="KEGG" id="cvn:111118097"/>
<dbReference type="InterPro" id="IPR011992">
    <property type="entry name" value="EF-hand-dom_pair"/>
</dbReference>
<name>A0A8B8CBH4_CRAVI</name>
<dbReference type="Gene3D" id="1.10.238.10">
    <property type="entry name" value="EF-hand"/>
    <property type="match status" value="1"/>
</dbReference>
<feature type="compositionally biased region" description="Acidic residues" evidence="2">
    <location>
        <begin position="151"/>
        <end position="160"/>
    </location>
</feature>
<dbReference type="InterPro" id="IPR002048">
    <property type="entry name" value="EF_hand_dom"/>
</dbReference>
<evidence type="ECO:0000256" key="1">
    <source>
        <dbReference type="ARBA" id="ARBA00022837"/>
    </source>
</evidence>
<dbReference type="PROSITE" id="PS00018">
    <property type="entry name" value="EF_HAND_1"/>
    <property type="match status" value="2"/>
</dbReference>
<protein>
    <submittedName>
        <fullName evidence="6">EF-hand calcium-binding domain-containing protein 1-like</fullName>
    </submittedName>
</protein>
<dbReference type="GO" id="GO:0005509">
    <property type="term" value="F:calcium ion binding"/>
    <property type="evidence" value="ECO:0007669"/>
    <property type="project" value="InterPro"/>
</dbReference>
<reference evidence="6" key="1">
    <citation type="submission" date="2025-08" db="UniProtKB">
        <authorList>
            <consortium name="RefSeq"/>
        </authorList>
    </citation>
    <scope>IDENTIFICATION</scope>
    <source>
        <tissue evidence="6">Whole sample</tissue>
    </source>
</reference>
<sequence length="160" mass="18217">MLKFRYLTVLLLICLLTIEPSECWRRRRFRRFTRRVGRAIRRVGRTVRTVNTVVGVIRAVGGIAGAGKRSADNVLPELDVCEFSTLDLNKDGELDEDELVMLIQMSGLEELEELFVKLDQDDDKKISKDEFTQSEILQDACGTDDKYDEKAGEEDISNAT</sequence>
<dbReference type="OrthoDB" id="6206443at2759"/>
<feature type="domain" description="EF-hand" evidence="4">
    <location>
        <begin position="83"/>
        <end position="109"/>
    </location>
</feature>
<dbReference type="SMART" id="SM00054">
    <property type="entry name" value="EFh"/>
    <property type="match status" value="2"/>
</dbReference>
<proteinExistence type="predicted"/>
<evidence type="ECO:0000256" key="3">
    <source>
        <dbReference type="SAM" id="SignalP"/>
    </source>
</evidence>
<evidence type="ECO:0000313" key="5">
    <source>
        <dbReference type="Proteomes" id="UP000694844"/>
    </source>
</evidence>
<evidence type="ECO:0000259" key="4">
    <source>
        <dbReference type="PROSITE" id="PS50222"/>
    </source>
</evidence>
<keyword evidence="3" id="KW-0732">Signal</keyword>
<organism evidence="5 6">
    <name type="scientific">Crassostrea virginica</name>
    <name type="common">Eastern oyster</name>
    <dbReference type="NCBI Taxonomy" id="6565"/>
    <lineage>
        <taxon>Eukaryota</taxon>
        <taxon>Metazoa</taxon>
        <taxon>Spiralia</taxon>
        <taxon>Lophotrochozoa</taxon>
        <taxon>Mollusca</taxon>
        <taxon>Bivalvia</taxon>
        <taxon>Autobranchia</taxon>
        <taxon>Pteriomorphia</taxon>
        <taxon>Ostreida</taxon>
        <taxon>Ostreoidea</taxon>
        <taxon>Ostreidae</taxon>
        <taxon>Crassostrea</taxon>
    </lineage>
</organism>
<accession>A0A8B8CBH4</accession>
<dbReference type="Pfam" id="PF13499">
    <property type="entry name" value="EF-hand_7"/>
    <property type="match status" value="1"/>
</dbReference>
<dbReference type="SUPFAM" id="SSF47473">
    <property type="entry name" value="EF-hand"/>
    <property type="match status" value="1"/>
</dbReference>
<dbReference type="InterPro" id="IPR018247">
    <property type="entry name" value="EF_Hand_1_Ca_BS"/>
</dbReference>
<evidence type="ECO:0000256" key="2">
    <source>
        <dbReference type="SAM" id="MobiDB-lite"/>
    </source>
</evidence>
<dbReference type="CDD" id="cd00051">
    <property type="entry name" value="EFh"/>
    <property type="match status" value="1"/>
</dbReference>